<evidence type="ECO:0000313" key="4">
    <source>
        <dbReference type="Proteomes" id="UP000480151"/>
    </source>
</evidence>
<dbReference type="PANTHER" id="PTHR42792">
    <property type="entry name" value="FLAGELLIN"/>
    <property type="match status" value="1"/>
</dbReference>
<dbReference type="PANTHER" id="PTHR42792:SF2">
    <property type="entry name" value="FLAGELLIN"/>
    <property type="match status" value="1"/>
</dbReference>
<dbReference type="GO" id="GO:0005198">
    <property type="term" value="F:structural molecule activity"/>
    <property type="evidence" value="ECO:0007669"/>
    <property type="project" value="InterPro"/>
</dbReference>
<organism evidence="3 4">
    <name type="scientific">Paenibacillus apii</name>
    <dbReference type="NCBI Taxonomy" id="1850370"/>
    <lineage>
        <taxon>Bacteria</taxon>
        <taxon>Bacillati</taxon>
        <taxon>Bacillota</taxon>
        <taxon>Bacilli</taxon>
        <taxon>Bacillales</taxon>
        <taxon>Paenibacillaceae</taxon>
        <taxon>Paenibacillus</taxon>
    </lineage>
</organism>
<dbReference type="RefSeq" id="WP_165099762.1">
    <property type="nucleotide sequence ID" value="NZ_JAAKGU010000007.1"/>
</dbReference>
<evidence type="ECO:0000256" key="1">
    <source>
        <dbReference type="ARBA" id="ARBA00020110"/>
    </source>
</evidence>
<sequence length="268" mass="28801">MIIAHNLAVLNTWDKLRKSSESKGKTLEKLSSGLRINKAADDAAGLSISQKMKAQIRGLAQAQRNIQDGISLIQTSEGALGNIHEMLDRARELAVQAANGTLTNSDRTAIDEEITQLKQGIDKTIADTKFNTIPLLTKPKAETLSIDFNWSNVAVSSVFMPNGVWDGNKYVVLDLPGGPGGSEVYHSTNGISWNKESDISGGYAMDVLWNEQLSQYVAVGGVDGSTAGFIATSSDGMNWSPQVSNSSEQLIKVIWAATSMSQSEPITE</sequence>
<reference evidence="3 4" key="1">
    <citation type="submission" date="2020-02" db="EMBL/GenBank/DDBJ databases">
        <authorList>
            <person name="Gao J."/>
            <person name="Sun J."/>
        </authorList>
    </citation>
    <scope>NUCLEOTIDE SEQUENCE [LARGE SCALE GENOMIC DNA]</scope>
    <source>
        <strain evidence="3 4">7124</strain>
    </source>
</reference>
<evidence type="ECO:0000259" key="2">
    <source>
        <dbReference type="Pfam" id="PF00669"/>
    </source>
</evidence>
<dbReference type="EMBL" id="JAAKGU010000007">
    <property type="protein sequence ID" value="NGM83823.1"/>
    <property type="molecule type" value="Genomic_DNA"/>
</dbReference>
<feature type="domain" description="Flagellin N-terminal" evidence="2">
    <location>
        <begin position="3"/>
        <end position="138"/>
    </location>
</feature>
<dbReference type="Gene3D" id="1.20.1330.10">
    <property type="entry name" value="f41 fragment of flagellin, N-terminal domain"/>
    <property type="match status" value="1"/>
</dbReference>
<dbReference type="GO" id="GO:0009288">
    <property type="term" value="C:bacterial-type flagellum"/>
    <property type="evidence" value="ECO:0007669"/>
    <property type="project" value="InterPro"/>
</dbReference>
<protein>
    <recommendedName>
        <fullName evidence="1">Flagellin</fullName>
    </recommendedName>
</protein>
<keyword evidence="4" id="KW-1185">Reference proteome</keyword>
<dbReference type="Proteomes" id="UP000480151">
    <property type="component" value="Unassembled WGS sequence"/>
</dbReference>
<evidence type="ECO:0000313" key="3">
    <source>
        <dbReference type="EMBL" id="NGM83823.1"/>
    </source>
</evidence>
<dbReference type="Pfam" id="PF00669">
    <property type="entry name" value="Flagellin_N"/>
    <property type="match status" value="1"/>
</dbReference>
<dbReference type="SUPFAM" id="SSF64518">
    <property type="entry name" value="Phase 1 flagellin"/>
    <property type="match status" value="1"/>
</dbReference>
<dbReference type="AlphaFoldDB" id="A0A6M1PQ21"/>
<dbReference type="InterPro" id="IPR001492">
    <property type="entry name" value="Flagellin"/>
</dbReference>
<dbReference type="PRINTS" id="PR00207">
    <property type="entry name" value="FLAGELLIN"/>
</dbReference>
<dbReference type="InterPro" id="IPR001029">
    <property type="entry name" value="Flagellin_N"/>
</dbReference>
<proteinExistence type="predicted"/>
<comment type="caution">
    <text evidence="3">The sequence shown here is derived from an EMBL/GenBank/DDBJ whole genome shotgun (WGS) entry which is preliminary data.</text>
</comment>
<accession>A0A6M1PQ21</accession>
<name>A0A6M1PQ21_9BACL</name>
<gene>
    <name evidence="3" type="ORF">G5B47_15490</name>
</gene>